<dbReference type="EMBL" id="FOHU01000009">
    <property type="protein sequence ID" value="SET38544.1"/>
    <property type="molecule type" value="Genomic_DNA"/>
</dbReference>
<gene>
    <name evidence="2" type="ORF">SAMN05660297_02254</name>
</gene>
<accession>A0A1I0E2J1</accession>
<dbReference type="Proteomes" id="UP000199568">
    <property type="component" value="Unassembled WGS sequence"/>
</dbReference>
<evidence type="ECO:0000313" key="3">
    <source>
        <dbReference type="Proteomes" id="UP000199568"/>
    </source>
</evidence>
<proteinExistence type="predicted"/>
<keyword evidence="1" id="KW-0472">Membrane</keyword>
<reference evidence="2 3" key="1">
    <citation type="submission" date="2016-10" db="EMBL/GenBank/DDBJ databases">
        <authorList>
            <person name="de Groot N.N."/>
        </authorList>
    </citation>
    <scope>NUCLEOTIDE SEQUENCE [LARGE SCALE GENOMIC DNA]</scope>
    <source>
        <strain evidence="2 3">DSM 18979</strain>
    </source>
</reference>
<name>A0A1I0E2J1_9FIRM</name>
<evidence type="ECO:0000256" key="1">
    <source>
        <dbReference type="SAM" id="Phobius"/>
    </source>
</evidence>
<feature type="transmembrane region" description="Helical" evidence="1">
    <location>
        <begin position="30"/>
        <end position="48"/>
    </location>
</feature>
<keyword evidence="1" id="KW-0812">Transmembrane</keyword>
<keyword evidence="3" id="KW-1185">Reference proteome</keyword>
<feature type="transmembrane region" description="Helical" evidence="1">
    <location>
        <begin position="6"/>
        <end position="23"/>
    </location>
</feature>
<dbReference type="STRING" id="426128.SAMN05660297_02254"/>
<keyword evidence="1" id="KW-1133">Transmembrane helix</keyword>
<organism evidence="2 3">
    <name type="scientific">Natronincola peptidivorans</name>
    <dbReference type="NCBI Taxonomy" id="426128"/>
    <lineage>
        <taxon>Bacteria</taxon>
        <taxon>Bacillati</taxon>
        <taxon>Bacillota</taxon>
        <taxon>Clostridia</taxon>
        <taxon>Peptostreptococcales</taxon>
        <taxon>Natronincolaceae</taxon>
        <taxon>Natronincola</taxon>
    </lineage>
</organism>
<evidence type="ECO:0000313" key="2">
    <source>
        <dbReference type="EMBL" id="SET38544.1"/>
    </source>
</evidence>
<protein>
    <submittedName>
        <fullName evidence="2">Uncharacterized protein</fullName>
    </submittedName>
</protein>
<dbReference type="AlphaFoldDB" id="A0A1I0E2J1"/>
<sequence length="49" mass="5373">MLVLGIYSIVFLTIVMGIAITAKKNSKLELFGIALFLPVLTYVCLSLLK</sequence>